<evidence type="ECO:0000313" key="2">
    <source>
        <dbReference type="EMBL" id="ONF95811.1"/>
    </source>
</evidence>
<gene>
    <name evidence="2" type="ORF">SPHI_20130</name>
</gene>
<reference evidence="2 3" key="1">
    <citation type="submission" date="2016-11" db="EMBL/GenBank/DDBJ databases">
        <title>Genome sequence of Sphingomonas jeddahensis G39.</title>
        <authorList>
            <person name="Poehlein A."/>
            <person name="Wuebbeler J.H."/>
            <person name="Steinbuechel A."/>
            <person name="Daniel R."/>
        </authorList>
    </citation>
    <scope>NUCLEOTIDE SEQUENCE [LARGE SCALE GENOMIC DNA]</scope>
    <source>
        <strain evidence="2 3">G39</strain>
    </source>
</reference>
<organism evidence="2 3">
    <name type="scientific">Sphingomonas jeddahensis</name>
    <dbReference type="NCBI Taxonomy" id="1915074"/>
    <lineage>
        <taxon>Bacteria</taxon>
        <taxon>Pseudomonadati</taxon>
        <taxon>Pseudomonadota</taxon>
        <taxon>Alphaproteobacteria</taxon>
        <taxon>Sphingomonadales</taxon>
        <taxon>Sphingomonadaceae</taxon>
        <taxon>Sphingomonas</taxon>
    </lineage>
</organism>
<dbReference type="InterPro" id="IPR031165">
    <property type="entry name" value="GNAT_YJDJ"/>
</dbReference>
<dbReference type="InterPro" id="IPR045057">
    <property type="entry name" value="Gcn5-rel_NAT"/>
</dbReference>
<sequence>MRPVRHPGVRRDDGREHGSYLHVMNTVRDNRAEQEFELDVDGHRAVAAYQREGERIVFTHTVVPREIEGRGVGSKLIRAALDSARDQGLRVIPQCQFVKAYIDKHPAYRDLLA</sequence>
<dbReference type="PANTHER" id="PTHR31435:SF10">
    <property type="entry name" value="BSR4717 PROTEIN"/>
    <property type="match status" value="1"/>
</dbReference>
<dbReference type="AlphaFoldDB" id="A0A1V2ET18"/>
<dbReference type="InterPro" id="IPR016181">
    <property type="entry name" value="Acyl_CoA_acyltransferase"/>
</dbReference>
<dbReference type="PROSITE" id="PS51729">
    <property type="entry name" value="GNAT_YJDJ"/>
    <property type="match status" value="1"/>
</dbReference>
<evidence type="ECO:0000313" key="3">
    <source>
        <dbReference type="Proteomes" id="UP000188729"/>
    </source>
</evidence>
<evidence type="ECO:0000259" key="1">
    <source>
        <dbReference type="PROSITE" id="PS51729"/>
    </source>
</evidence>
<comment type="caution">
    <text evidence="2">The sequence shown here is derived from an EMBL/GenBank/DDBJ whole genome shotgun (WGS) entry which is preliminary data.</text>
</comment>
<dbReference type="STRING" id="1915074.SPHI_20130"/>
<dbReference type="Gene3D" id="3.40.630.30">
    <property type="match status" value="1"/>
</dbReference>
<keyword evidence="3" id="KW-1185">Reference proteome</keyword>
<dbReference type="PANTHER" id="PTHR31435">
    <property type="entry name" value="PROTEIN NATD1"/>
    <property type="match status" value="1"/>
</dbReference>
<feature type="domain" description="N-acetyltransferase" evidence="1">
    <location>
        <begin position="28"/>
        <end position="113"/>
    </location>
</feature>
<name>A0A1V2ET18_9SPHN</name>
<dbReference type="SUPFAM" id="SSF55729">
    <property type="entry name" value="Acyl-CoA N-acyltransferases (Nat)"/>
    <property type="match status" value="1"/>
</dbReference>
<proteinExistence type="predicted"/>
<dbReference type="EMBL" id="MPSB01000008">
    <property type="protein sequence ID" value="ONF95811.1"/>
    <property type="molecule type" value="Genomic_DNA"/>
</dbReference>
<protein>
    <recommendedName>
        <fullName evidence="1">N-acetyltransferase domain-containing protein</fullName>
    </recommendedName>
</protein>
<accession>A0A1V2ET18</accession>
<dbReference type="Pfam" id="PF14542">
    <property type="entry name" value="Acetyltransf_CG"/>
    <property type="match status" value="1"/>
</dbReference>
<dbReference type="Proteomes" id="UP000188729">
    <property type="component" value="Unassembled WGS sequence"/>
</dbReference>